<accession>A0A2Z6BEJ8</accession>
<dbReference type="Proteomes" id="UP000248579">
    <property type="component" value="Segment"/>
</dbReference>
<dbReference type="EMBL" id="AP018361">
    <property type="protein sequence ID" value="BBD20149.1"/>
    <property type="molecule type" value="Genomic_DNA"/>
</dbReference>
<evidence type="ECO:0000313" key="4">
    <source>
        <dbReference type="Proteomes" id="UP000248579"/>
    </source>
</evidence>
<evidence type="ECO:0000259" key="2">
    <source>
        <dbReference type="Pfam" id="PF09851"/>
    </source>
</evidence>
<dbReference type="KEGG" id="vg:55632476"/>
<reference evidence="3 4" key="1">
    <citation type="submission" date="2017-09" db="EMBL/GenBank/DDBJ databases">
        <title>Genome analysis of the Dairy Lactobacillus paracasei phage T25.</title>
        <authorList>
            <person name="Sunthornthummas S."/>
        </authorList>
    </citation>
    <scope>NUCLEOTIDE SEQUENCE [LARGE SCALE GENOMIC DNA]</scope>
</reference>
<keyword evidence="1" id="KW-0812">Transmembrane</keyword>
<proteinExistence type="predicted"/>
<protein>
    <submittedName>
        <fullName evidence="3">Gp2 phage-like protein</fullName>
    </submittedName>
</protein>
<dbReference type="RefSeq" id="YP_009829540.1">
    <property type="nucleotide sequence ID" value="NC_048625.1"/>
</dbReference>
<dbReference type="GeneID" id="55632476"/>
<organism evidence="3 4">
    <name type="scientific">Lactobacillus phage T25</name>
    <dbReference type="NCBI Taxonomy" id="2036055"/>
    <lineage>
        <taxon>Viruses</taxon>
        <taxon>Duplodnaviria</taxon>
        <taxon>Heunggongvirae</taxon>
        <taxon>Uroviricota</taxon>
        <taxon>Caudoviricetes</taxon>
        <taxon>Sukhumvitvirus</taxon>
        <taxon>Sukhumvitvirus T25</taxon>
    </lineage>
</organism>
<keyword evidence="1" id="KW-1133">Transmembrane helix</keyword>
<feature type="transmembrane region" description="Helical" evidence="1">
    <location>
        <begin position="110"/>
        <end position="126"/>
    </location>
</feature>
<sequence length="192" mass="21545">MVKIGIRKPSWKKSIAARTKGKLNRKIKRAIIPGYGQRGVGWAHPKRKLYNKAYSRTTVSVNDLLKQSNRKSTSTRRKDSIVKSNGINFGCSGLIGLTVIVVLAIHFWPVVLFAAAATGLIFYLNLRKKRAQAAKKENDISENEAIAKLRQYKSLLDQGAITQAEYDVKKGELLHIQTDANDESTDDSWQDF</sequence>
<keyword evidence="1" id="KW-0472">Membrane</keyword>
<feature type="transmembrane region" description="Helical" evidence="1">
    <location>
        <begin position="86"/>
        <end position="104"/>
    </location>
</feature>
<dbReference type="Pfam" id="PF09851">
    <property type="entry name" value="SHOCT"/>
    <property type="match status" value="1"/>
</dbReference>
<feature type="domain" description="SHOCT" evidence="2">
    <location>
        <begin position="148"/>
        <end position="174"/>
    </location>
</feature>
<evidence type="ECO:0000313" key="3">
    <source>
        <dbReference type="EMBL" id="BBD20149.1"/>
    </source>
</evidence>
<name>A0A2Z6BEJ8_9CAUD</name>
<keyword evidence="4" id="KW-1185">Reference proteome</keyword>
<evidence type="ECO:0000256" key="1">
    <source>
        <dbReference type="SAM" id="Phobius"/>
    </source>
</evidence>
<dbReference type="InterPro" id="IPR018649">
    <property type="entry name" value="SHOCT"/>
</dbReference>